<keyword evidence="3 7" id="KW-0802">TPR repeat</keyword>
<dbReference type="Gene3D" id="1.25.40.10">
    <property type="entry name" value="Tetratricopeptide repeat domain"/>
    <property type="match status" value="1"/>
</dbReference>
<evidence type="ECO:0000256" key="6">
    <source>
        <dbReference type="ARBA" id="ARBA00025750"/>
    </source>
</evidence>
<evidence type="ECO:0000256" key="5">
    <source>
        <dbReference type="ARBA" id="ARBA00023242"/>
    </source>
</evidence>
<organism evidence="9 10">
    <name type="scientific">Rhodamnia argentea</name>
    <dbReference type="NCBI Taxonomy" id="178133"/>
    <lineage>
        <taxon>Eukaryota</taxon>
        <taxon>Viridiplantae</taxon>
        <taxon>Streptophyta</taxon>
        <taxon>Embryophyta</taxon>
        <taxon>Tracheophyta</taxon>
        <taxon>Spermatophyta</taxon>
        <taxon>Magnoliopsida</taxon>
        <taxon>eudicotyledons</taxon>
        <taxon>Gunneridae</taxon>
        <taxon>Pentapetalae</taxon>
        <taxon>rosids</taxon>
        <taxon>malvids</taxon>
        <taxon>Myrtales</taxon>
        <taxon>Myrtaceae</taxon>
        <taxon>Myrtoideae</taxon>
        <taxon>Myrteae</taxon>
        <taxon>Australasian group</taxon>
        <taxon>Rhodamnia</taxon>
    </lineage>
</organism>
<dbReference type="InterPro" id="IPR011990">
    <property type="entry name" value="TPR-like_helical_dom_sf"/>
</dbReference>
<evidence type="ECO:0000256" key="1">
    <source>
        <dbReference type="ARBA" id="ARBA00004123"/>
    </source>
</evidence>
<evidence type="ECO:0000313" key="9">
    <source>
        <dbReference type="Proteomes" id="UP000827889"/>
    </source>
</evidence>
<feature type="region of interest" description="Disordered" evidence="8">
    <location>
        <begin position="1"/>
        <end position="29"/>
    </location>
</feature>
<sequence>MWGNRENFPARGYFTPQPPKRAARPPVSPVTMTVPMSERKRSSPDLFHIVHKVPPGDSPYVKAKRVQLIDKDPSKAISLFWAAINAGDRVDSALKDMAIIMKQLNRSDEAIEAIKSFRHLCPFDSQESLDNVLIELYKRSGRIEEEIEMLQHKLRLIEEGKGFSASRTKTARSQGKKIQVTREQERSRILGNLAWAHLQLSNYEITEGLYREALSLEPDKNKQCNLAICLMHMNKIAEAKAVLDAVRGSCCIRDMDDSYAKSFDRALQMLNEIELPSIRQNEGHHKESNNSRESTCITERVINRGPQSLASTTIANGHGEDTWILNERNGVLSRGKARSPSETIFCDNWREVPHFGTPLRYVSLGNLHAKENCFEANKAGRSSSSKSVYASPAFVKRTIEFSTGESRRHTCRSLHASPASFRETESKSKATSTGETKISGNCSAAIAEPKNYDDNMIHSIATNASSKGDPAKLVKTSTNDIKDSSGKSFWVDKHKKSWADMAEEEEQDLTDPPVHLWDNSPQKPSPFRTPTKSSRIADHEDEEGFNDENLDINIAGHSSSHEQWTLTENLSRTLTFSNLECGSKSQTVDISSGTSGRSAVRRSLNFSQIQKQELDSVILLESKKADDGSLQGNNRVSDAVPAKRVGQPRRKRLQVFQDITRLPPHTT</sequence>
<dbReference type="PROSITE" id="PS50005">
    <property type="entry name" value="TPR"/>
    <property type="match status" value="1"/>
</dbReference>
<evidence type="ECO:0000256" key="7">
    <source>
        <dbReference type="PROSITE-ProRule" id="PRU00339"/>
    </source>
</evidence>
<feature type="region of interest" description="Disordered" evidence="8">
    <location>
        <begin position="462"/>
        <end position="486"/>
    </location>
</feature>
<evidence type="ECO:0000256" key="4">
    <source>
        <dbReference type="ARBA" id="ARBA00023054"/>
    </source>
</evidence>
<accession>A0A8B8MUM3</accession>
<keyword evidence="4" id="KW-0175">Coiled coil</keyword>
<evidence type="ECO:0000256" key="3">
    <source>
        <dbReference type="ARBA" id="ARBA00022803"/>
    </source>
</evidence>
<keyword evidence="2" id="KW-0677">Repeat</keyword>
<feature type="region of interest" description="Disordered" evidence="8">
    <location>
        <begin position="406"/>
        <end position="437"/>
    </location>
</feature>
<dbReference type="RefSeq" id="XP_030513780.2">
    <property type="nucleotide sequence ID" value="XM_030657920.2"/>
</dbReference>
<proteinExistence type="inferred from homology"/>
<evidence type="ECO:0000256" key="2">
    <source>
        <dbReference type="ARBA" id="ARBA00022737"/>
    </source>
</evidence>
<dbReference type="PANTHER" id="PTHR36326">
    <property type="entry name" value="PROTEIN POLLENLESS 3-LIKE 2"/>
    <property type="match status" value="1"/>
</dbReference>
<dbReference type="InterPro" id="IPR019734">
    <property type="entry name" value="TPR_rpt"/>
</dbReference>
<gene>
    <name evidence="10" type="primary">LOC115727659</name>
</gene>
<comment type="similarity">
    <text evidence="6">Belongs to the MS5 protein family.</text>
</comment>
<keyword evidence="5" id="KW-0539">Nucleus</keyword>
<keyword evidence="9" id="KW-1185">Reference proteome</keyword>
<feature type="repeat" description="TPR" evidence="7">
    <location>
        <begin position="187"/>
        <end position="220"/>
    </location>
</feature>
<feature type="region of interest" description="Disordered" evidence="8">
    <location>
        <begin position="499"/>
        <end position="544"/>
    </location>
</feature>
<dbReference type="InterPro" id="IPR044961">
    <property type="entry name" value="MS5/SDI1"/>
</dbReference>
<evidence type="ECO:0000256" key="8">
    <source>
        <dbReference type="SAM" id="MobiDB-lite"/>
    </source>
</evidence>
<dbReference type="GeneID" id="115727659"/>
<comment type="subcellular location">
    <subcellularLocation>
        <location evidence="1">Nucleus</location>
    </subcellularLocation>
</comment>
<evidence type="ECO:0000313" key="10">
    <source>
        <dbReference type="RefSeq" id="XP_030513780.2"/>
    </source>
</evidence>
<reference evidence="10" key="1">
    <citation type="submission" date="2025-08" db="UniProtKB">
        <authorList>
            <consortium name="RefSeq"/>
        </authorList>
    </citation>
    <scope>IDENTIFICATION</scope>
    <source>
        <tissue evidence="10">Leaf</tissue>
    </source>
</reference>
<protein>
    <submittedName>
        <fullName evidence="10">Protein POLLENLESS 3-LIKE 1-like</fullName>
    </submittedName>
</protein>
<dbReference type="Proteomes" id="UP000827889">
    <property type="component" value="Chromosome 3"/>
</dbReference>
<name>A0A8B8MUM3_9MYRT</name>
<dbReference type="PANTHER" id="PTHR36326:SF4">
    <property type="entry name" value="PROTEIN POLLENLESS 3-LIKE 1"/>
    <property type="match status" value="1"/>
</dbReference>
<dbReference type="SUPFAM" id="SSF48452">
    <property type="entry name" value="TPR-like"/>
    <property type="match status" value="1"/>
</dbReference>
<feature type="region of interest" description="Disordered" evidence="8">
    <location>
        <begin position="626"/>
        <end position="651"/>
    </location>
</feature>